<dbReference type="RefSeq" id="WP_057816925.1">
    <property type="nucleotide sequence ID" value="NZ_CP031598.1"/>
</dbReference>
<dbReference type="Proteomes" id="UP000325785">
    <property type="component" value="Chromosome"/>
</dbReference>
<dbReference type="InterPro" id="IPR027417">
    <property type="entry name" value="P-loop_NTPase"/>
</dbReference>
<evidence type="ECO:0000313" key="3">
    <source>
        <dbReference type="Proteomes" id="UP000051401"/>
    </source>
</evidence>
<gene>
    <name evidence="2" type="ORF">RIdsm_03540</name>
    <name evidence="1" type="ORF">XM52_14805</name>
</gene>
<organism evidence="1 3">
    <name type="scientific">Roseovarius indicus</name>
    <dbReference type="NCBI Taxonomy" id="540747"/>
    <lineage>
        <taxon>Bacteria</taxon>
        <taxon>Pseudomonadati</taxon>
        <taxon>Pseudomonadota</taxon>
        <taxon>Alphaproteobacteria</taxon>
        <taxon>Rhodobacterales</taxon>
        <taxon>Roseobacteraceae</taxon>
        <taxon>Roseovarius</taxon>
    </lineage>
</organism>
<evidence type="ECO:0008006" key="5">
    <source>
        <dbReference type="Google" id="ProtNLM"/>
    </source>
</evidence>
<name>A0A0T5P7J3_9RHOB</name>
<reference evidence="1 3" key="1">
    <citation type="submission" date="2015-04" db="EMBL/GenBank/DDBJ databases">
        <title>The draft genome sequence of Roseovarius indicus B108T.</title>
        <authorList>
            <person name="Li G."/>
            <person name="Lai Q."/>
            <person name="Shao Z."/>
            <person name="Yan P."/>
        </authorList>
    </citation>
    <scope>NUCLEOTIDE SEQUENCE [LARGE SCALE GENOMIC DNA]</scope>
    <source>
        <strain evidence="1 3">B108</strain>
    </source>
</reference>
<proteinExistence type="predicted"/>
<dbReference type="Proteomes" id="UP000051401">
    <property type="component" value="Unassembled WGS sequence"/>
</dbReference>
<dbReference type="KEGG" id="rid:RIdsm_03540"/>
<evidence type="ECO:0000313" key="2">
    <source>
        <dbReference type="EMBL" id="QEW27722.1"/>
    </source>
</evidence>
<sequence>MTTELLTRRTHRTPTRPDLTVLGELTLPLARLHEICGPARHTLAMLIAAATQGPVFWITPAWTTDALNPDGMVALTQPNRFTFLAPRRAEDLLWTLEEALRSGLVPLAIAELPEPPGMTAVRRLHLAAETGAAEGHGAPLGLILTPGDGGAPGIETRWHMAQAHTPGAPGWALTRRRARTLPPKDWHLAGRPGRWRLTPSTLTEA</sequence>
<reference evidence="2 4" key="2">
    <citation type="submission" date="2018-08" db="EMBL/GenBank/DDBJ databases">
        <title>Genetic Globetrotter - A new plasmid hitch-hiking vast phylogenetic and geographic distances.</title>
        <authorList>
            <person name="Vollmers J."/>
            <person name="Petersen J."/>
        </authorList>
    </citation>
    <scope>NUCLEOTIDE SEQUENCE [LARGE SCALE GENOMIC DNA]</scope>
    <source>
        <strain evidence="2 4">DSM 26383</strain>
    </source>
</reference>
<dbReference type="EMBL" id="CP031598">
    <property type="protein sequence ID" value="QEW27722.1"/>
    <property type="molecule type" value="Genomic_DNA"/>
</dbReference>
<accession>A0A0T5P7J3</accession>
<dbReference type="OrthoDB" id="7630980at2"/>
<evidence type="ECO:0000313" key="4">
    <source>
        <dbReference type="Proteomes" id="UP000325785"/>
    </source>
</evidence>
<keyword evidence="3" id="KW-1185">Reference proteome</keyword>
<dbReference type="Gene3D" id="3.40.50.300">
    <property type="entry name" value="P-loop containing nucleotide triphosphate hydrolases"/>
    <property type="match status" value="1"/>
</dbReference>
<dbReference type="EMBL" id="LAXI01000009">
    <property type="protein sequence ID" value="KRS17110.1"/>
    <property type="molecule type" value="Genomic_DNA"/>
</dbReference>
<dbReference type="STRING" id="540747.SAMN04488031_10856"/>
<dbReference type="SUPFAM" id="SSF52540">
    <property type="entry name" value="P-loop containing nucleoside triphosphate hydrolases"/>
    <property type="match status" value="1"/>
</dbReference>
<dbReference type="AlphaFoldDB" id="A0A0T5P7J3"/>
<dbReference type="PATRIC" id="fig|540747.5.peg.6044"/>
<protein>
    <recommendedName>
        <fullName evidence="5">Protein ImuA</fullName>
    </recommendedName>
</protein>
<evidence type="ECO:0000313" key="1">
    <source>
        <dbReference type="EMBL" id="KRS17110.1"/>
    </source>
</evidence>